<evidence type="ECO:0000313" key="2">
    <source>
        <dbReference type="Proteomes" id="UP000010504"/>
    </source>
</evidence>
<dbReference type="GO" id="GO:0003677">
    <property type="term" value="F:DNA binding"/>
    <property type="evidence" value="ECO:0007669"/>
    <property type="project" value="InterPro"/>
</dbReference>
<dbReference type="InterPro" id="IPR010982">
    <property type="entry name" value="Lambda_DNA-bd_dom_sf"/>
</dbReference>
<dbReference type="GeneID" id="66497236"/>
<protein>
    <submittedName>
        <fullName evidence="1">Uncharacterized protein</fullName>
    </submittedName>
</protein>
<accession>A0A829A9F3</accession>
<dbReference type="AlphaFoldDB" id="A0A829A9F3"/>
<dbReference type="RefSeq" id="WP_002290426.1">
    <property type="nucleotide sequence ID" value="NZ_KB029912.1"/>
</dbReference>
<name>A0A829A9F3_ENTFC</name>
<proteinExistence type="predicted"/>
<sequence>MFKLLKQSAVIRESLIKVINKSGKTKKEIAKQVNVSQQSLSDWTTPHKTKPVTLENAQVLTDHFRDSNFTMQVIHEFFGLFKSIDSDVYRRDPSSLDKLQIIESDERKQKKQYVEKILLKNVEYLTVDDRQQIISYAYEYLDEIMVEVTLISTLCEILGIDIRKLSEERLSYWINQGYMKGELK</sequence>
<evidence type="ECO:0000313" key="1">
    <source>
        <dbReference type="EMBL" id="ELB41901.1"/>
    </source>
</evidence>
<organism evidence="1 2">
    <name type="scientific">Enterococcus faecium EnGen0026</name>
    <dbReference type="NCBI Taxonomy" id="1138917"/>
    <lineage>
        <taxon>Bacteria</taxon>
        <taxon>Bacillati</taxon>
        <taxon>Bacillota</taxon>
        <taxon>Bacilli</taxon>
        <taxon>Lactobacillales</taxon>
        <taxon>Enterococcaceae</taxon>
        <taxon>Enterococcus</taxon>
    </lineage>
</organism>
<comment type="caution">
    <text evidence="1">The sequence shown here is derived from an EMBL/GenBank/DDBJ whole genome shotgun (WGS) entry which is preliminary data.</text>
</comment>
<gene>
    <name evidence="1" type="ORF">OKA_03088</name>
</gene>
<dbReference type="Proteomes" id="UP000010504">
    <property type="component" value="Unassembled WGS sequence"/>
</dbReference>
<dbReference type="Gene3D" id="1.10.260.40">
    <property type="entry name" value="lambda repressor-like DNA-binding domains"/>
    <property type="match status" value="1"/>
</dbReference>
<reference evidence="1 2" key="1">
    <citation type="submission" date="2012-12" db="EMBL/GenBank/DDBJ databases">
        <title>The Genome Sequence of Enterococcus faecium E2039.</title>
        <authorList>
            <consortium name="The Broad Institute Genome Sequencing Platform"/>
            <consortium name="The Broad Institute Genome Sequencing Center for Infectious Disease"/>
            <person name="Earl A.M."/>
            <person name="Gilmore M.S."/>
            <person name="van Schaik W."/>
            <person name="Lebreton F."/>
            <person name="Willems R.J."/>
            <person name="Walker B."/>
            <person name="Young S.K."/>
            <person name="Zeng Q."/>
            <person name="Gargeya S."/>
            <person name="Fitzgerald M."/>
            <person name="Haas B."/>
            <person name="Abouelleil A."/>
            <person name="Alvarado L."/>
            <person name="Arachchi H.M."/>
            <person name="Berlin A.M."/>
            <person name="Chapman S.B."/>
            <person name="Dewar J."/>
            <person name="Goldberg J."/>
            <person name="Griggs A."/>
            <person name="Gujja S."/>
            <person name="Hansen M."/>
            <person name="Howarth C."/>
            <person name="Imamovic A."/>
            <person name="Larimer J."/>
            <person name="McCowan C."/>
            <person name="Murphy C."/>
            <person name="Neiman D."/>
            <person name="Pearson M."/>
            <person name="Priest M."/>
            <person name="Roberts A."/>
            <person name="Saif S."/>
            <person name="Shea T."/>
            <person name="Sisk P."/>
            <person name="Sykes S."/>
            <person name="Wortman J."/>
            <person name="Nusbaum C."/>
            <person name="Birren B."/>
        </authorList>
    </citation>
    <scope>NUCLEOTIDE SEQUENCE [LARGE SCALE GENOMIC DNA]</scope>
    <source>
        <strain evidence="1 2">E2039</strain>
    </source>
</reference>
<dbReference type="EMBL" id="AHXS01000003">
    <property type="protein sequence ID" value="ELB41901.1"/>
    <property type="molecule type" value="Genomic_DNA"/>
</dbReference>